<dbReference type="InterPro" id="IPR027417">
    <property type="entry name" value="P-loop_NTPase"/>
</dbReference>
<dbReference type="InterPro" id="IPR036691">
    <property type="entry name" value="Endo/exonu/phosph_ase_sf"/>
</dbReference>
<dbReference type="GO" id="GO:0043139">
    <property type="term" value="F:5'-3' DNA helicase activity"/>
    <property type="evidence" value="ECO:0007669"/>
    <property type="project" value="UniProtKB-EC"/>
</dbReference>
<feature type="domain" description="Endonuclease/exonuclease/phosphatase" evidence="5">
    <location>
        <begin position="1523"/>
        <end position="1618"/>
    </location>
</feature>
<dbReference type="GO" id="GO:0006310">
    <property type="term" value="P:DNA recombination"/>
    <property type="evidence" value="ECO:0007669"/>
    <property type="project" value="UniProtKB-KW"/>
</dbReference>
<dbReference type="EC" id="5.6.2.3" evidence="1"/>
<feature type="compositionally biased region" description="Acidic residues" evidence="2">
    <location>
        <begin position="142"/>
        <end position="154"/>
    </location>
</feature>
<dbReference type="InterPro" id="IPR051055">
    <property type="entry name" value="PIF1_helicase"/>
</dbReference>
<dbReference type="SUPFAM" id="SSF52540">
    <property type="entry name" value="P-loop containing nucleoside triphosphate hydrolases"/>
    <property type="match status" value="2"/>
</dbReference>
<feature type="compositionally biased region" description="Low complexity" evidence="2">
    <location>
        <begin position="123"/>
        <end position="132"/>
    </location>
</feature>
<dbReference type="Proteomes" id="UP001186944">
    <property type="component" value="Unassembled WGS sequence"/>
</dbReference>
<comment type="cofactor">
    <cofactor evidence="1">
        <name>Mg(2+)</name>
        <dbReference type="ChEBI" id="CHEBI:18420"/>
    </cofactor>
</comment>
<feature type="domain" description="DNA helicase Pif1-like DEAD-box helicase" evidence="3">
    <location>
        <begin position="929"/>
        <end position="1150"/>
    </location>
</feature>
<dbReference type="InterPro" id="IPR005135">
    <property type="entry name" value="Endo/exonuclease/phosphatase"/>
</dbReference>
<keyword evidence="7" id="KW-1185">Reference proteome</keyword>
<dbReference type="Pfam" id="PF05970">
    <property type="entry name" value="PIF1"/>
    <property type="match status" value="1"/>
</dbReference>
<dbReference type="PANTHER" id="PTHR47642">
    <property type="entry name" value="ATP-DEPENDENT DNA HELICASE"/>
    <property type="match status" value="1"/>
</dbReference>
<reference evidence="6" key="1">
    <citation type="submission" date="2019-08" db="EMBL/GenBank/DDBJ databases">
        <title>The improved chromosome-level genome for the pearl oyster Pinctada fucata martensii using PacBio sequencing and Hi-C.</title>
        <authorList>
            <person name="Zheng Z."/>
        </authorList>
    </citation>
    <scope>NUCLEOTIDE SEQUENCE</scope>
    <source>
        <strain evidence="6">ZZ-2019</strain>
        <tissue evidence="6">Adductor muscle</tissue>
    </source>
</reference>
<dbReference type="Gene3D" id="3.40.50.300">
    <property type="entry name" value="P-loop containing nucleotide triphosphate hydrolases"/>
    <property type="match status" value="1"/>
</dbReference>
<dbReference type="GO" id="GO:0000723">
    <property type="term" value="P:telomere maintenance"/>
    <property type="evidence" value="ECO:0007669"/>
    <property type="project" value="InterPro"/>
</dbReference>
<gene>
    <name evidence="6" type="ORF">FSP39_002160</name>
</gene>
<dbReference type="PANTHER" id="PTHR47642:SF5">
    <property type="entry name" value="ATP-DEPENDENT DNA HELICASE"/>
    <property type="match status" value="1"/>
</dbReference>
<evidence type="ECO:0000259" key="4">
    <source>
        <dbReference type="Pfam" id="PF14214"/>
    </source>
</evidence>
<dbReference type="Gene3D" id="3.60.10.10">
    <property type="entry name" value="Endonuclease/exonuclease/phosphatase"/>
    <property type="match status" value="1"/>
</dbReference>
<dbReference type="GO" id="GO:0016787">
    <property type="term" value="F:hydrolase activity"/>
    <property type="evidence" value="ECO:0007669"/>
    <property type="project" value="UniProtKB-KW"/>
</dbReference>
<dbReference type="Pfam" id="PF14214">
    <property type="entry name" value="Helitron_like_N"/>
    <property type="match status" value="1"/>
</dbReference>
<keyword evidence="1" id="KW-0227">DNA damage</keyword>
<keyword evidence="1" id="KW-0234">DNA repair</keyword>
<keyword evidence="1" id="KW-0378">Hydrolase</keyword>
<protein>
    <recommendedName>
        <fullName evidence="1">ATP-dependent DNA helicase</fullName>
        <ecNumber evidence="1">5.6.2.3</ecNumber>
    </recommendedName>
</protein>
<comment type="catalytic activity">
    <reaction evidence="1">
        <text>ATP + H2O = ADP + phosphate + H(+)</text>
        <dbReference type="Rhea" id="RHEA:13065"/>
        <dbReference type="ChEBI" id="CHEBI:15377"/>
        <dbReference type="ChEBI" id="CHEBI:15378"/>
        <dbReference type="ChEBI" id="CHEBI:30616"/>
        <dbReference type="ChEBI" id="CHEBI:43474"/>
        <dbReference type="ChEBI" id="CHEBI:456216"/>
        <dbReference type="EC" id="5.6.2.3"/>
    </reaction>
</comment>
<keyword evidence="1" id="KW-0233">DNA recombination</keyword>
<evidence type="ECO:0000259" key="5">
    <source>
        <dbReference type="Pfam" id="PF14529"/>
    </source>
</evidence>
<feature type="compositionally biased region" description="Acidic residues" evidence="2">
    <location>
        <begin position="740"/>
        <end position="749"/>
    </location>
</feature>
<name>A0AA88YH46_PINIB</name>
<comment type="similarity">
    <text evidence="1">Belongs to the helicase family.</text>
</comment>
<dbReference type="InterPro" id="IPR010285">
    <property type="entry name" value="DNA_helicase_pif1-like_DEAD"/>
</dbReference>
<dbReference type="GO" id="GO:0006281">
    <property type="term" value="P:DNA repair"/>
    <property type="evidence" value="ECO:0007669"/>
    <property type="project" value="UniProtKB-KW"/>
</dbReference>
<keyword evidence="1" id="KW-0547">Nucleotide-binding</keyword>
<dbReference type="Pfam" id="PF14529">
    <property type="entry name" value="Exo_endo_phos_2"/>
    <property type="match status" value="1"/>
</dbReference>
<evidence type="ECO:0000256" key="2">
    <source>
        <dbReference type="SAM" id="MobiDB-lite"/>
    </source>
</evidence>
<evidence type="ECO:0000256" key="1">
    <source>
        <dbReference type="RuleBase" id="RU363044"/>
    </source>
</evidence>
<dbReference type="EMBL" id="VSWD01000006">
    <property type="protein sequence ID" value="KAK3099294.1"/>
    <property type="molecule type" value="Genomic_DNA"/>
</dbReference>
<proteinExistence type="inferred from homology"/>
<feature type="region of interest" description="Disordered" evidence="2">
    <location>
        <begin position="117"/>
        <end position="158"/>
    </location>
</feature>
<dbReference type="GO" id="GO:0005524">
    <property type="term" value="F:ATP binding"/>
    <property type="evidence" value="ECO:0007669"/>
    <property type="project" value="UniProtKB-KW"/>
</dbReference>
<keyword evidence="1" id="KW-0347">Helicase</keyword>
<evidence type="ECO:0000259" key="3">
    <source>
        <dbReference type="Pfam" id="PF05970"/>
    </source>
</evidence>
<evidence type="ECO:0000313" key="6">
    <source>
        <dbReference type="EMBL" id="KAK3099294.1"/>
    </source>
</evidence>
<sequence length="1624" mass="186038">MRELPSGSQAGFRGNVVNVPADNISAVETLPRRLDNTDTIPVKLKRRLRYRSHYMFENIRPRKCLEASRYLMSKPLFKDYVRKGIDESWLDNTRQQSTEQITCMDCGDGANCNISQDNNVNQSSETGCSSSSNEDRAAFENQTDDWSESEDEENRESLGEMDTMLHPDIASLDGNTNISVAPSEGNIPISIFTENIEELAYPSIFCGEKRPKNSDRLVPVRYSDICKSELRRTDRRAASSITNIFFKARKLQLKQIQDKVWLSMKRNKTKGKEYTAKDVRNKDTVDKMVKLDEGYRIFRTLRGSPPYWESAKRDIFAMIRQLGLPTWFISLSSAETRWIPILQSLGRRVDKIEYSEEQIESMSWQKKSLLIKSDPVAVASYFDYRVQQFFATFLLNPLNPLGKVKDWFYRIEFQQRGSPHIHGLLWVENAPLYNKNDDIEIQDFVGQYISTEKDSDTLVKYQMHRHSHTCRKGKKRQCRFHFPLPPMKSTKILHPYVPETPEEKKKLEEIYEKVETTIEQFGMQAEVTHELFLEDLNLSDEEYMKVLSLKLSDAKVFLRRSPDAIRVNGYSPAVLRAWQANHDIQFVLDAYACAMYIVSYMSKGQRGLSELLRRTCEEAKEVGSDIKSQVKAIGNKFTKHSEMSAQEAVYIALQLPLRRSSRSFIFINTSPPEERPFILKSEEQLKALPGDSKDIQCANLFSRYIERPRTMENMCLADFAVWFELCRKKKTNCKNVPEPPETDSEDNEDTNPNYTLQDVQGNIVKLRSGTVLRNRKNEKIAKYVRYSKKNNSENFYREQLLLFYPWRCEQSLIGNQQTYEDQYNILKAEIDKKRYEYEHFSEELDLAEKMLECSESTEDLGSSFAPCAEDANARDRDRDDLRENVEDQFADYDIGQDIGLETRCGTDVAEELIRNRVSDEKFRSQVRSLNQKQREFFDHILKLVKTSTEQFFVFLTGGAGVGKSLVTKTLYQALVRHLNTAAGDNPEQLKVMLTAPTCKAAYLIGGNTIHSTFNIPANQSLTYRSLIAEKLNTLRTKLGSLRILFIDEISMCGRNLFSFIDNRLQEIMQKNIPFGGVSLICIGDLFQLHPVMDRWIFQPSASVDDLSVLAPNVWVDNVHMFELTQIMRQAGDRVFAEALNNIREGKQTKEDLDLISTRLVQEKDRDNLIDIPHILYYNKAVQAHNTQAFLRTTGEKVSSYSVDIVIGDLQPAVKERILQAAPQRAGDSMGLSKVFQTGVGLRVELTLNLDVGDGLVNGAGGVTKLVTCDSQGDPSVVWILFDDEIIGKERRRSLQHLYHSGVDALFTPITFVSRQFPVGKYKNAKLQRSQFPLQLSAGKTVHRSQGDTLSEIVVQLPNERRPHIHYVALSRVTSLSGLHILQPFDPSKITVSEDVHIEMLRLRESRSLQLCYLPLYNIPKEAMKICFLNVQSYKLHAEDVKADRNLTSTNVLVMVESKLCANDTNVQMEGFKCYRHDYRDSRSAYGSVVFVKEPSFVNSSSTNVSKAAFEIVLTKLQTPLTVEIMSVYCKPKETTRNIIEALGHILPLSPMAVIMGDFNCDDRKYKHLVDFFRGHGFTQVISEPTTINNTCIDLIFTNISLHRISAGTLETYYSYHKAVWISIQ</sequence>
<dbReference type="SUPFAM" id="SSF56219">
    <property type="entry name" value="DNase I-like"/>
    <property type="match status" value="1"/>
</dbReference>
<feature type="domain" description="Helitron helicase-like" evidence="4">
    <location>
        <begin position="260"/>
        <end position="425"/>
    </location>
</feature>
<evidence type="ECO:0000313" key="7">
    <source>
        <dbReference type="Proteomes" id="UP001186944"/>
    </source>
</evidence>
<organism evidence="6 7">
    <name type="scientific">Pinctada imbricata</name>
    <name type="common">Atlantic pearl-oyster</name>
    <name type="synonym">Pinctada martensii</name>
    <dbReference type="NCBI Taxonomy" id="66713"/>
    <lineage>
        <taxon>Eukaryota</taxon>
        <taxon>Metazoa</taxon>
        <taxon>Spiralia</taxon>
        <taxon>Lophotrochozoa</taxon>
        <taxon>Mollusca</taxon>
        <taxon>Bivalvia</taxon>
        <taxon>Autobranchia</taxon>
        <taxon>Pteriomorphia</taxon>
        <taxon>Pterioida</taxon>
        <taxon>Pterioidea</taxon>
        <taxon>Pteriidae</taxon>
        <taxon>Pinctada</taxon>
    </lineage>
</organism>
<accession>A0AA88YH46</accession>
<feature type="region of interest" description="Disordered" evidence="2">
    <location>
        <begin position="734"/>
        <end position="753"/>
    </location>
</feature>
<dbReference type="InterPro" id="IPR025476">
    <property type="entry name" value="Helitron_helicase-like"/>
</dbReference>
<keyword evidence="1" id="KW-0067">ATP-binding</keyword>
<comment type="caution">
    <text evidence="6">The sequence shown here is derived from an EMBL/GenBank/DDBJ whole genome shotgun (WGS) entry which is preliminary data.</text>
</comment>